<dbReference type="PANTHER" id="PTHR43489">
    <property type="entry name" value="ISOMERASE"/>
    <property type="match status" value="1"/>
</dbReference>
<evidence type="ECO:0000256" key="1">
    <source>
        <dbReference type="ARBA" id="ARBA00023235"/>
    </source>
</evidence>
<feature type="active site" description="Proton donor/acceptor" evidence="3">
    <location>
        <position position="239"/>
    </location>
</feature>
<dbReference type="InterPro" id="IPR036237">
    <property type="entry name" value="Xyl_isomerase-like_sf"/>
</dbReference>
<reference evidence="5" key="2">
    <citation type="submission" date="2022-08" db="EMBL/GenBank/DDBJ databases">
        <authorList>
            <person name="Dong C."/>
        </authorList>
    </citation>
    <scope>NUCLEOTIDE SEQUENCE</scope>
    <source>
        <strain evidence="5">59MF3M-4</strain>
    </source>
</reference>
<feature type="active site" description="Proton donor/acceptor" evidence="3">
    <location>
        <position position="142"/>
    </location>
</feature>
<protein>
    <submittedName>
        <fullName evidence="5">TIM barrel protein</fullName>
    </submittedName>
</protein>
<dbReference type="PANTHER" id="PTHR43489:SF6">
    <property type="entry name" value="HYDROXYPYRUVATE ISOMERASE-RELATED"/>
    <property type="match status" value="1"/>
</dbReference>
<comment type="similarity">
    <text evidence="2">Belongs to the hyi family.</text>
</comment>
<dbReference type="InterPro" id="IPR050417">
    <property type="entry name" value="Sugar_Epim/Isomerase"/>
</dbReference>
<keyword evidence="6" id="KW-1185">Reference proteome</keyword>
<dbReference type="AlphaFoldDB" id="A0A9X2WET1"/>
<evidence type="ECO:0000313" key="6">
    <source>
        <dbReference type="Proteomes" id="UP001147830"/>
    </source>
</evidence>
<dbReference type="Pfam" id="PF01261">
    <property type="entry name" value="AP_endonuc_2"/>
    <property type="match status" value="1"/>
</dbReference>
<dbReference type="InterPro" id="IPR026040">
    <property type="entry name" value="HyI-like"/>
</dbReference>
<dbReference type="InterPro" id="IPR013022">
    <property type="entry name" value="Xyl_isomerase-like_TIM-brl"/>
</dbReference>
<gene>
    <name evidence="5" type="ORF">NYR02_05070</name>
</gene>
<dbReference type="GO" id="GO:0046487">
    <property type="term" value="P:glyoxylate metabolic process"/>
    <property type="evidence" value="ECO:0007669"/>
    <property type="project" value="TreeGrafter"/>
</dbReference>
<sequence length="264" mass="29181">MKLTANLSLMYTELPFLQRFAAAHNDGFGAVEIQFPYDTPIEQIQQALSENNLRCVLINVPAGDLMEGGEGLAAVPGKTAEYAAAMVECLYYARALKVSCVNVLPGRCNDENKRVFYLDTFKKNLLKTAESLAPFGITITFEAINTRDMPGFLISTGQQMLDIIAELNHPAIKAQFDIYHMALMGHNVCDFINLHAAKIGHIQFADIPKRGEPGSGTLDFPSIFRCIETSGYKGWVGAEYKPTRTTSMTMQWKRDLAVNVALCS</sequence>
<dbReference type="Proteomes" id="UP001147830">
    <property type="component" value="Unassembled WGS sequence"/>
</dbReference>
<reference evidence="5" key="1">
    <citation type="journal article" date="2022" name="Front. Microbiol.">
        <title>Genome-based taxonomic rearrangement of Oceanobacter-related bacteria including the description of Thalassolituus hydrocarbonoclasticus sp. nov. and Thalassolituus pacificus sp. nov. and emended description of the genus Thalassolituus.</title>
        <authorList>
            <person name="Dong C."/>
            <person name="Wei L."/>
            <person name="Wang J."/>
            <person name="Lai Q."/>
            <person name="Huang Z."/>
            <person name="Shao Z."/>
        </authorList>
    </citation>
    <scope>NUCLEOTIDE SEQUENCE</scope>
    <source>
        <strain evidence="5">59MF3M-4</strain>
    </source>
</reference>
<dbReference type="EMBL" id="JAOANI010000014">
    <property type="protein sequence ID" value="MCT7358392.1"/>
    <property type="molecule type" value="Genomic_DNA"/>
</dbReference>
<dbReference type="Gene3D" id="3.20.20.150">
    <property type="entry name" value="Divalent-metal-dependent TIM barrel enzymes"/>
    <property type="match status" value="1"/>
</dbReference>
<proteinExistence type="inferred from homology"/>
<evidence type="ECO:0000256" key="3">
    <source>
        <dbReference type="PIRSR" id="PIRSR006241-50"/>
    </source>
</evidence>
<organism evidence="5 6">
    <name type="scientific">Thalassolituus pacificus</name>
    <dbReference type="NCBI Taxonomy" id="2975440"/>
    <lineage>
        <taxon>Bacteria</taxon>
        <taxon>Pseudomonadati</taxon>
        <taxon>Pseudomonadota</taxon>
        <taxon>Gammaproteobacteria</taxon>
        <taxon>Oceanospirillales</taxon>
        <taxon>Oceanospirillaceae</taxon>
        <taxon>Thalassolituus</taxon>
    </lineage>
</organism>
<feature type="domain" description="Xylose isomerase-like TIM barrel" evidence="4">
    <location>
        <begin position="20"/>
        <end position="244"/>
    </location>
</feature>
<comment type="caution">
    <text evidence="5">The sequence shown here is derived from an EMBL/GenBank/DDBJ whole genome shotgun (WGS) entry which is preliminary data.</text>
</comment>
<accession>A0A9X2WET1</accession>
<dbReference type="RefSeq" id="WP_260975309.1">
    <property type="nucleotide sequence ID" value="NZ_JAOANI010000014.1"/>
</dbReference>
<keyword evidence="1 2" id="KW-0413">Isomerase</keyword>
<evidence type="ECO:0000256" key="2">
    <source>
        <dbReference type="PIRNR" id="PIRNR006241"/>
    </source>
</evidence>
<evidence type="ECO:0000259" key="4">
    <source>
        <dbReference type="Pfam" id="PF01261"/>
    </source>
</evidence>
<name>A0A9X2WET1_9GAMM</name>
<dbReference type="GO" id="GO:0008903">
    <property type="term" value="F:hydroxypyruvate isomerase activity"/>
    <property type="evidence" value="ECO:0007669"/>
    <property type="project" value="TreeGrafter"/>
</dbReference>
<evidence type="ECO:0000313" key="5">
    <source>
        <dbReference type="EMBL" id="MCT7358392.1"/>
    </source>
</evidence>
<dbReference type="PIRSF" id="PIRSF006241">
    <property type="entry name" value="HyI"/>
    <property type="match status" value="1"/>
</dbReference>
<dbReference type="SUPFAM" id="SSF51658">
    <property type="entry name" value="Xylose isomerase-like"/>
    <property type="match status" value="1"/>
</dbReference>